<sequence>MKKTLRYNFRLKPNPQQELKLIEFGSYARGLWNFLLSENQRQYEADKTFSFYNEMASKIKAIKKLPEFSWVKAFDSGAAQQVARDLDTALRNGTSKKSHQYFPKFKVSYRVKKQHNDSYRSVNNNNCIRIENGAITLPKVGAVPIVLHRNLVSSIKTATVQYRHGKWEVSLTQEVVCDEAKRLLKSIAGYDINSKQTIVGSNGLTVDNPKYLKQAKQKLTRLQRQLSRKKKGSARWNKAKSRLNSLHGSIARKRMDFAHKTAHRIANESDIAVFEDLNVAGMQKFNGRMVADNIMGLISDLTKYKVELRGGVHHEIGRFERTTGVCSHCGQHHKLALKDRDFTCVSCGTFSDRDYSSAIAVQRLGESDLMANGTVVRLTSSTSTQQKLDVKTKVFALAKLSLGSEEIEKAVA</sequence>
<keyword evidence="6" id="KW-0233">DNA recombination</keyword>
<dbReference type="GO" id="GO:0046872">
    <property type="term" value="F:metal ion binding"/>
    <property type="evidence" value="ECO:0007669"/>
    <property type="project" value="UniProtKB-KW"/>
</dbReference>
<dbReference type="RefSeq" id="WP_065211034.1">
    <property type="nucleotide sequence ID" value="NZ_CP016178.1"/>
</dbReference>
<name>A0AAN0XZA4_9VIBR</name>
<proteinExistence type="inferred from homology"/>
<evidence type="ECO:0000256" key="2">
    <source>
        <dbReference type="ARBA" id="ARBA00022578"/>
    </source>
</evidence>
<dbReference type="GO" id="GO:0003677">
    <property type="term" value="F:DNA binding"/>
    <property type="evidence" value="ECO:0007669"/>
    <property type="project" value="UniProtKB-KW"/>
</dbReference>
<evidence type="ECO:0000256" key="5">
    <source>
        <dbReference type="ARBA" id="ARBA00023125"/>
    </source>
</evidence>
<evidence type="ECO:0000259" key="8">
    <source>
        <dbReference type="Pfam" id="PF07282"/>
    </source>
</evidence>
<feature type="domain" description="Probable transposase IS891/IS1136/IS1341" evidence="7">
    <location>
        <begin position="181"/>
        <end position="284"/>
    </location>
</feature>
<keyword evidence="5" id="KW-0238">DNA-binding</keyword>
<keyword evidence="4" id="KW-0862">Zinc</keyword>
<dbReference type="AlphaFoldDB" id="A0AAN0XZA4"/>
<evidence type="ECO:0000256" key="6">
    <source>
        <dbReference type="ARBA" id="ARBA00023172"/>
    </source>
</evidence>
<keyword evidence="2" id="KW-0815">Transposition</keyword>
<dbReference type="GO" id="GO:0032196">
    <property type="term" value="P:transposition"/>
    <property type="evidence" value="ECO:0007669"/>
    <property type="project" value="UniProtKB-KW"/>
</dbReference>
<protein>
    <submittedName>
        <fullName evidence="10">Transposase</fullName>
    </submittedName>
</protein>
<dbReference type="KEGG" id="vbr:A6E01_17295"/>
<gene>
    <name evidence="10" type="ORF">A6E01_17295</name>
</gene>
<evidence type="ECO:0000313" key="10">
    <source>
        <dbReference type="EMBL" id="ANO35267.1"/>
    </source>
</evidence>
<dbReference type="EMBL" id="CP016178">
    <property type="protein sequence ID" value="ANO35267.1"/>
    <property type="molecule type" value="Genomic_DNA"/>
</dbReference>
<reference evidence="10 11" key="1">
    <citation type="submission" date="2016-06" db="EMBL/GenBank/DDBJ databases">
        <title>Adaptive Radiation by Waves of Gene Transfer Leads to Fine-Scale Resource Partitioning in Marine Microbes.</title>
        <authorList>
            <person name="Hehemann J.-H."/>
            <person name="Arevalo P."/>
            <person name="Datta M.S."/>
            <person name="Yu X."/>
            <person name="Corzett C."/>
            <person name="Henschel A."/>
            <person name="Preheim S.P."/>
            <person name="Timberlake S."/>
            <person name="Alm E.J."/>
            <person name="Polz M.F."/>
        </authorList>
    </citation>
    <scope>NUCLEOTIDE SEQUENCE [LARGE SCALE GENOMIC DNA]</scope>
    <source>
        <strain evidence="10 11">FF50</strain>
    </source>
</reference>
<dbReference type="GO" id="GO:0006310">
    <property type="term" value="P:DNA recombination"/>
    <property type="evidence" value="ECO:0007669"/>
    <property type="project" value="UniProtKB-KW"/>
</dbReference>
<organism evidence="10 11">
    <name type="scientific">Vibrio breoganii</name>
    <dbReference type="NCBI Taxonomy" id="553239"/>
    <lineage>
        <taxon>Bacteria</taxon>
        <taxon>Pseudomonadati</taxon>
        <taxon>Pseudomonadota</taxon>
        <taxon>Gammaproteobacteria</taxon>
        <taxon>Vibrionales</taxon>
        <taxon>Vibrionaceae</taxon>
        <taxon>Vibrio</taxon>
    </lineage>
</organism>
<evidence type="ECO:0000259" key="9">
    <source>
        <dbReference type="Pfam" id="PF12323"/>
    </source>
</evidence>
<feature type="domain" description="Cas12f1-like TNB" evidence="8">
    <location>
        <begin position="300"/>
        <end position="359"/>
    </location>
</feature>
<dbReference type="Pfam" id="PF07282">
    <property type="entry name" value="Cas12f1-like_TNB"/>
    <property type="match status" value="1"/>
</dbReference>
<evidence type="ECO:0000259" key="7">
    <source>
        <dbReference type="Pfam" id="PF01385"/>
    </source>
</evidence>
<dbReference type="Pfam" id="PF01385">
    <property type="entry name" value="OrfB_IS605"/>
    <property type="match status" value="1"/>
</dbReference>
<accession>A0AAN0XZA4</accession>
<evidence type="ECO:0000313" key="11">
    <source>
        <dbReference type="Proteomes" id="UP000092018"/>
    </source>
</evidence>
<dbReference type="InterPro" id="IPR010095">
    <property type="entry name" value="Cas12f1-like_TNB"/>
</dbReference>
<evidence type="ECO:0000256" key="3">
    <source>
        <dbReference type="ARBA" id="ARBA00022723"/>
    </source>
</evidence>
<dbReference type="NCBIfam" id="NF040570">
    <property type="entry name" value="guided_TnpB"/>
    <property type="match status" value="1"/>
</dbReference>
<dbReference type="Proteomes" id="UP000092018">
    <property type="component" value="Chromosome 2"/>
</dbReference>
<evidence type="ECO:0000256" key="1">
    <source>
        <dbReference type="ARBA" id="ARBA00008761"/>
    </source>
</evidence>
<dbReference type="Pfam" id="PF12323">
    <property type="entry name" value="HTH_OrfB_IS605"/>
    <property type="match status" value="1"/>
</dbReference>
<feature type="domain" description="Transposase putative helix-turn-helix" evidence="9">
    <location>
        <begin position="1"/>
        <end position="47"/>
    </location>
</feature>
<evidence type="ECO:0000256" key="4">
    <source>
        <dbReference type="ARBA" id="ARBA00022833"/>
    </source>
</evidence>
<dbReference type="InterPro" id="IPR001959">
    <property type="entry name" value="Transposase"/>
</dbReference>
<comment type="similarity">
    <text evidence="1">In the C-terminal section; belongs to the transposase 35 family.</text>
</comment>
<dbReference type="InterPro" id="IPR021027">
    <property type="entry name" value="Transposase_put_HTH"/>
</dbReference>
<keyword evidence="3" id="KW-0479">Metal-binding</keyword>